<dbReference type="STRING" id="92487.SAMN02745130_00511"/>
<reference evidence="6 7" key="1">
    <citation type="submission" date="2017-02" db="EMBL/GenBank/DDBJ databases">
        <authorList>
            <person name="Peterson S.W."/>
        </authorList>
    </citation>
    <scope>NUCLEOTIDE SEQUENCE [LARGE SCALE GENOMIC DNA]</scope>
    <source>
        <strain evidence="6 7">ATCC 49788</strain>
    </source>
</reference>
<keyword evidence="4 5" id="KW-1133">Transmembrane helix</keyword>
<evidence type="ECO:0000256" key="5">
    <source>
        <dbReference type="SAM" id="Phobius"/>
    </source>
</evidence>
<evidence type="ECO:0000256" key="2">
    <source>
        <dbReference type="ARBA" id="ARBA00022676"/>
    </source>
</evidence>
<dbReference type="Proteomes" id="UP000190460">
    <property type="component" value="Unassembled WGS sequence"/>
</dbReference>
<evidence type="ECO:0000256" key="1">
    <source>
        <dbReference type="ARBA" id="ARBA00004141"/>
    </source>
</evidence>
<name>A0A1T4VX70_9GAMM</name>
<evidence type="ECO:0000256" key="4">
    <source>
        <dbReference type="ARBA" id="ARBA00022989"/>
    </source>
</evidence>
<dbReference type="InterPro" id="IPR050321">
    <property type="entry name" value="Glycosyltr_2/OpgH_subfam"/>
</dbReference>
<dbReference type="EMBL" id="FUYB01000002">
    <property type="protein sequence ID" value="SKA69584.1"/>
    <property type="molecule type" value="Genomic_DNA"/>
</dbReference>
<dbReference type="GO" id="GO:0005886">
    <property type="term" value="C:plasma membrane"/>
    <property type="evidence" value="ECO:0007669"/>
    <property type="project" value="TreeGrafter"/>
</dbReference>
<gene>
    <name evidence="6" type="ORF">SAMN02745130_00511</name>
</gene>
<organism evidence="6 7">
    <name type="scientific">Thiothrix eikelboomii</name>
    <dbReference type="NCBI Taxonomy" id="92487"/>
    <lineage>
        <taxon>Bacteria</taxon>
        <taxon>Pseudomonadati</taxon>
        <taxon>Pseudomonadota</taxon>
        <taxon>Gammaproteobacteria</taxon>
        <taxon>Thiotrichales</taxon>
        <taxon>Thiotrichaceae</taxon>
        <taxon>Thiothrix</taxon>
    </lineage>
</organism>
<evidence type="ECO:0000313" key="7">
    <source>
        <dbReference type="Proteomes" id="UP000190460"/>
    </source>
</evidence>
<keyword evidence="5" id="KW-0812">Transmembrane</keyword>
<keyword evidence="3" id="KW-0808">Transferase</keyword>
<keyword evidence="2" id="KW-0328">Glycosyltransferase</keyword>
<accession>A0A1T4VX70</accession>
<feature type="transmembrane region" description="Helical" evidence="5">
    <location>
        <begin position="54"/>
        <end position="76"/>
    </location>
</feature>
<dbReference type="AlphaFoldDB" id="A0A1T4VX70"/>
<keyword evidence="5" id="KW-0472">Membrane</keyword>
<evidence type="ECO:0000313" key="6">
    <source>
        <dbReference type="EMBL" id="SKA69584.1"/>
    </source>
</evidence>
<dbReference type="PANTHER" id="PTHR43867:SF2">
    <property type="entry name" value="CELLULOSE SYNTHASE CATALYTIC SUBUNIT A [UDP-FORMING]"/>
    <property type="match status" value="1"/>
</dbReference>
<sequence length="135" mass="15177">MVGTWGIAGYRSKASYLSFFPVNLRAIWTVLKGEKIKFPVTPKDRQEGNFFHLIWPQFAVIVLTVCGVLYASIQYFILHNQDYSLGGILVNIFWGLNNIFALSGIVLAAFWQPEATDLAEEEQATAAYKNNEVIA</sequence>
<evidence type="ECO:0000256" key="3">
    <source>
        <dbReference type="ARBA" id="ARBA00022679"/>
    </source>
</evidence>
<proteinExistence type="predicted"/>
<dbReference type="GO" id="GO:0016758">
    <property type="term" value="F:hexosyltransferase activity"/>
    <property type="evidence" value="ECO:0007669"/>
    <property type="project" value="TreeGrafter"/>
</dbReference>
<feature type="transmembrane region" description="Helical" evidence="5">
    <location>
        <begin position="88"/>
        <end position="111"/>
    </location>
</feature>
<comment type="subcellular location">
    <subcellularLocation>
        <location evidence="1">Membrane</location>
        <topology evidence="1">Multi-pass membrane protein</topology>
    </subcellularLocation>
</comment>
<dbReference type="PANTHER" id="PTHR43867">
    <property type="entry name" value="CELLULOSE SYNTHASE CATALYTIC SUBUNIT A [UDP-FORMING]"/>
    <property type="match status" value="1"/>
</dbReference>
<keyword evidence="7" id="KW-1185">Reference proteome</keyword>
<protein>
    <submittedName>
        <fullName evidence="6">Cellulose synthase (UDP-forming)</fullName>
    </submittedName>
</protein>